<protein>
    <recommendedName>
        <fullName evidence="5">LysM domain-containing protein</fullName>
    </recommendedName>
</protein>
<evidence type="ECO:0000313" key="7">
    <source>
        <dbReference type="Proteomes" id="UP000433876"/>
    </source>
</evidence>
<dbReference type="OMA" id="ISHHIGI"/>
<dbReference type="InterPro" id="IPR036779">
    <property type="entry name" value="LysM_dom_sf"/>
</dbReference>
<sequence length="549" mass="58177">MGPFSLLLRVLLLTLATISHHNGFVFAQTIGCNRTVKAKAGDTCATIAAANGITVSQFLQSNPGVTSCSQLTVGYDYCVEGTFGTDPPAPTGPANTVSIDGTCGKGVTFRAFVNFGAAGYFTPYWAGGAVWDGDGYDYCFVYLGDYEDGDVGYDRHCDSFGNGYNYHNGNGNVSGYDYGWWNDGYEDGDCHGNGYVDDHGYRDYCHYANIGDTDDVDEYCHHHGSSDSHCYFNIDKDSYYGGYSDLPTTGATRTVTSVIVTTSTSIINVTNTIPVTATVPVTATTITTVITTRTATNTVPITNTIPITATATTTVTATSYTGITRTSVILTTSTNIIDTTNTVTLTKINTLTTTVPVYVTSTQTKPVTATIPVYITNTKQVTATITATSTTYSYSIATLTTILTETQTSTSVKTLTSTRLTQITSTSIDTLTSIIYTTATATKTVTDTKTPPAVTTSITVTKPGQVTTVTATVTSTVTAAPGGGGNGNAPGPVVPGTSKTCKAYDKIVNDDNCRDIANRNGLLLLDFYKLNPSIDCDNLWAGYYVCTRA</sequence>
<dbReference type="Gene3D" id="3.10.350.10">
    <property type="entry name" value="LysM domain"/>
    <property type="match status" value="2"/>
</dbReference>
<accession>A0A8S8ZSV7</accession>
<evidence type="ECO:0000256" key="4">
    <source>
        <dbReference type="SAM" id="SignalP"/>
    </source>
</evidence>
<evidence type="ECO:0000256" key="3">
    <source>
        <dbReference type="ARBA" id="ARBA00044955"/>
    </source>
</evidence>
<dbReference type="InterPro" id="IPR052210">
    <property type="entry name" value="LysM1-like"/>
</dbReference>
<feature type="domain" description="LysM" evidence="5">
    <location>
        <begin position="34"/>
        <end position="79"/>
    </location>
</feature>
<dbReference type="VEuPathDB" id="FungiDB:SMAC_03082"/>
<dbReference type="Proteomes" id="UP000433876">
    <property type="component" value="Unassembled WGS sequence"/>
</dbReference>
<dbReference type="EMBL" id="NMPR01000054">
    <property type="protein sequence ID" value="KAA8632499.1"/>
    <property type="molecule type" value="Genomic_DNA"/>
</dbReference>
<evidence type="ECO:0000256" key="1">
    <source>
        <dbReference type="ARBA" id="ARBA00022669"/>
    </source>
</evidence>
<dbReference type="PANTHER" id="PTHR34997">
    <property type="entry name" value="AM15"/>
    <property type="match status" value="1"/>
</dbReference>
<dbReference type="PANTHER" id="PTHR34997:SF23">
    <property type="entry name" value="LYSM DOMAIN-CONTAINING PROTEIN"/>
    <property type="match status" value="1"/>
</dbReference>
<keyword evidence="1" id="KW-0147">Chitin-binding</keyword>
<dbReference type="InterPro" id="IPR018392">
    <property type="entry name" value="LysM"/>
</dbReference>
<dbReference type="GO" id="GO:0008061">
    <property type="term" value="F:chitin binding"/>
    <property type="evidence" value="ECO:0007669"/>
    <property type="project" value="UniProtKB-KW"/>
</dbReference>
<dbReference type="SMART" id="SM00257">
    <property type="entry name" value="LysM"/>
    <property type="match status" value="2"/>
</dbReference>
<feature type="signal peptide" evidence="4">
    <location>
        <begin position="1"/>
        <end position="27"/>
    </location>
</feature>
<comment type="similarity">
    <text evidence="3">Belongs to the secreted LysM effector family.</text>
</comment>
<dbReference type="AlphaFoldDB" id="A0A8S8ZSV7"/>
<gene>
    <name evidence="6" type="ORF">SMACR_03082</name>
</gene>
<keyword evidence="2" id="KW-0843">Virulence</keyword>
<dbReference type="PROSITE" id="PS51782">
    <property type="entry name" value="LYSM"/>
    <property type="match status" value="2"/>
</dbReference>
<keyword evidence="4" id="KW-0732">Signal</keyword>
<evidence type="ECO:0000256" key="2">
    <source>
        <dbReference type="ARBA" id="ARBA00023026"/>
    </source>
</evidence>
<proteinExistence type="inferred from homology"/>
<dbReference type="SUPFAM" id="SSF54106">
    <property type="entry name" value="LysM domain"/>
    <property type="match status" value="2"/>
</dbReference>
<name>A0A8S8ZSV7_SORMA</name>
<comment type="caution">
    <text evidence="6">The sequence shown here is derived from an EMBL/GenBank/DDBJ whole genome shotgun (WGS) entry which is preliminary data.</text>
</comment>
<organism evidence="6 7">
    <name type="scientific">Sordaria macrospora</name>
    <dbReference type="NCBI Taxonomy" id="5147"/>
    <lineage>
        <taxon>Eukaryota</taxon>
        <taxon>Fungi</taxon>
        <taxon>Dikarya</taxon>
        <taxon>Ascomycota</taxon>
        <taxon>Pezizomycotina</taxon>
        <taxon>Sordariomycetes</taxon>
        <taxon>Sordariomycetidae</taxon>
        <taxon>Sordariales</taxon>
        <taxon>Sordariaceae</taxon>
        <taxon>Sordaria</taxon>
    </lineage>
</organism>
<feature type="domain" description="LysM" evidence="5">
    <location>
        <begin position="503"/>
        <end position="547"/>
    </location>
</feature>
<reference evidence="6 7" key="1">
    <citation type="submission" date="2017-07" db="EMBL/GenBank/DDBJ databases">
        <title>Genome sequence of the Sordaria macrospora wild type strain R19027.</title>
        <authorList>
            <person name="Nowrousian M."/>
            <person name="Teichert I."/>
            <person name="Kueck U."/>
        </authorList>
    </citation>
    <scope>NUCLEOTIDE SEQUENCE [LARGE SCALE GENOMIC DNA]</scope>
    <source>
        <strain evidence="6 7">R19027</strain>
        <tissue evidence="6">Mycelium</tissue>
    </source>
</reference>
<dbReference type="CDD" id="cd00118">
    <property type="entry name" value="LysM"/>
    <property type="match status" value="2"/>
</dbReference>
<evidence type="ECO:0000259" key="5">
    <source>
        <dbReference type="PROSITE" id="PS51782"/>
    </source>
</evidence>
<feature type="chain" id="PRO_5035794268" description="LysM domain-containing protein" evidence="4">
    <location>
        <begin position="28"/>
        <end position="549"/>
    </location>
</feature>
<dbReference type="Pfam" id="PF01476">
    <property type="entry name" value="LysM"/>
    <property type="match status" value="2"/>
</dbReference>
<evidence type="ECO:0000313" key="6">
    <source>
        <dbReference type="EMBL" id="KAA8632499.1"/>
    </source>
</evidence>